<reference evidence="2" key="2">
    <citation type="submission" date="2011-04" db="EMBL/GenBank/DDBJ databases">
        <authorList>
            <person name="Genoscope - CEA"/>
        </authorList>
    </citation>
    <scope>NUCLEOTIDE SEQUENCE</scope>
    <source>
        <strain evidence="2">R229</strain>
    </source>
</reference>
<keyword evidence="1" id="KW-1133">Transmembrane helix</keyword>
<organism evidence="2">
    <name type="scientific">blood disease bacterium R229</name>
    <dbReference type="NCBI Taxonomy" id="741978"/>
    <lineage>
        <taxon>Bacteria</taxon>
        <taxon>Pseudomonadati</taxon>
        <taxon>Pseudomonadota</taxon>
        <taxon>Betaproteobacteria</taxon>
        <taxon>Burkholderiales</taxon>
        <taxon>Burkholderiaceae</taxon>
        <taxon>Ralstonia</taxon>
        <taxon>Ralstonia solanacearum species complex</taxon>
    </lineage>
</organism>
<sequence>MADAEFDRQHKIETYKSMISISVEAFKYLALLNGGAAAGMLAGADKLVKILPLCPLRFTLACFVVGLLADGLALFLSYWTQSSLFNESFNRAPTGRHITIVKAAVALCLLSLLAFCIGALVAAMNIHA</sequence>
<accession>G2ZQ05</accession>
<evidence type="ECO:0000313" key="2">
    <source>
        <dbReference type="EMBL" id="CCA81127.1"/>
    </source>
</evidence>
<keyword evidence="1" id="KW-0472">Membrane</keyword>
<feature type="transmembrane region" description="Helical" evidence="1">
    <location>
        <begin position="56"/>
        <end position="79"/>
    </location>
</feature>
<protein>
    <recommendedName>
        <fullName evidence="3">Transmembrane protein</fullName>
    </recommendedName>
</protein>
<evidence type="ECO:0000256" key="1">
    <source>
        <dbReference type="SAM" id="Phobius"/>
    </source>
</evidence>
<proteinExistence type="predicted"/>
<keyword evidence="1" id="KW-0812">Transmembrane</keyword>
<dbReference type="AlphaFoldDB" id="G2ZQ05"/>
<name>G2ZQ05_9RALS</name>
<gene>
    <name evidence="2" type="ORF">BDB_120174</name>
</gene>
<evidence type="ECO:0008006" key="3">
    <source>
        <dbReference type="Google" id="ProtNLM"/>
    </source>
</evidence>
<feature type="transmembrane region" description="Helical" evidence="1">
    <location>
        <begin position="99"/>
        <end position="123"/>
    </location>
</feature>
<reference evidence="2" key="1">
    <citation type="journal article" date="2011" name="PLoS ONE">
        <title>Ralstonia syzygii, the Blood Disease Bacterium and some Asian R. solanacearum strains form a single genomic species despite divergent lifestyles.</title>
        <authorList>
            <person name="Remenant B."/>
            <person name="de Cambiaire J.C."/>
            <person name="Cellier G."/>
            <person name="Jacobs J.M."/>
            <person name="Mangenot S."/>
            <person name="Barbe V."/>
            <person name="Lajus A."/>
            <person name="Vallenet D."/>
            <person name="Medigue C."/>
            <person name="Fegan M."/>
            <person name="Allen C."/>
            <person name="Prior P."/>
        </authorList>
    </citation>
    <scope>NUCLEOTIDE SEQUENCE</scope>
    <source>
        <strain evidence="2">R229</strain>
    </source>
</reference>
<dbReference type="EMBL" id="FR854068">
    <property type="protein sequence ID" value="CCA81127.1"/>
    <property type="molecule type" value="Genomic_DNA"/>
</dbReference>
<feature type="transmembrane region" description="Helical" evidence="1">
    <location>
        <begin position="25"/>
        <end position="44"/>
    </location>
</feature>